<accession>A0A814I970</accession>
<dbReference type="AlphaFoldDB" id="A0A814I970"/>
<protein>
    <submittedName>
        <fullName evidence="2">Uncharacterized protein</fullName>
    </submittedName>
</protein>
<keyword evidence="1" id="KW-1133">Transmembrane helix</keyword>
<sequence>MRVSLDERYFIYIQCITLIIRVIYTCYRIQQRIQWRNYKKMASQLIPISIIYIILDLPVIIMYTLYVSGLVPSTIRSSYYNDSLFFLYWIILFTPFATVFSLPDF</sequence>
<proteinExistence type="predicted"/>
<dbReference type="EMBL" id="CAJNOJ010000068">
    <property type="protein sequence ID" value="CAF1020098.1"/>
    <property type="molecule type" value="Genomic_DNA"/>
</dbReference>
<keyword evidence="1" id="KW-0812">Transmembrane</keyword>
<evidence type="ECO:0000313" key="3">
    <source>
        <dbReference type="Proteomes" id="UP000663852"/>
    </source>
</evidence>
<evidence type="ECO:0000256" key="1">
    <source>
        <dbReference type="SAM" id="Phobius"/>
    </source>
</evidence>
<feature type="transmembrane region" description="Helical" evidence="1">
    <location>
        <begin position="6"/>
        <end position="24"/>
    </location>
</feature>
<comment type="caution">
    <text evidence="2">The sequence shown here is derived from an EMBL/GenBank/DDBJ whole genome shotgun (WGS) entry which is preliminary data.</text>
</comment>
<feature type="transmembrane region" description="Helical" evidence="1">
    <location>
        <begin position="86"/>
        <end position="103"/>
    </location>
</feature>
<keyword evidence="1" id="KW-0472">Membrane</keyword>
<feature type="transmembrane region" description="Helical" evidence="1">
    <location>
        <begin position="45"/>
        <end position="66"/>
    </location>
</feature>
<organism evidence="2 3">
    <name type="scientific">Adineta ricciae</name>
    <name type="common">Rotifer</name>
    <dbReference type="NCBI Taxonomy" id="249248"/>
    <lineage>
        <taxon>Eukaryota</taxon>
        <taxon>Metazoa</taxon>
        <taxon>Spiralia</taxon>
        <taxon>Gnathifera</taxon>
        <taxon>Rotifera</taxon>
        <taxon>Eurotatoria</taxon>
        <taxon>Bdelloidea</taxon>
        <taxon>Adinetida</taxon>
        <taxon>Adinetidae</taxon>
        <taxon>Adineta</taxon>
    </lineage>
</organism>
<gene>
    <name evidence="2" type="ORF">EDS130_LOCUS15845</name>
</gene>
<evidence type="ECO:0000313" key="2">
    <source>
        <dbReference type="EMBL" id="CAF1020098.1"/>
    </source>
</evidence>
<dbReference type="Proteomes" id="UP000663852">
    <property type="component" value="Unassembled WGS sequence"/>
</dbReference>
<name>A0A814I970_ADIRI</name>
<reference evidence="2" key="1">
    <citation type="submission" date="2021-02" db="EMBL/GenBank/DDBJ databases">
        <authorList>
            <person name="Nowell W R."/>
        </authorList>
    </citation>
    <scope>NUCLEOTIDE SEQUENCE</scope>
</reference>